<evidence type="ECO:0000256" key="16">
    <source>
        <dbReference type="PIRSR" id="PIRSR634016-4"/>
    </source>
</evidence>
<evidence type="ECO:0000313" key="22">
    <source>
        <dbReference type="RefSeq" id="XP_022084589.1"/>
    </source>
</evidence>
<dbReference type="OrthoDB" id="10031169at2759"/>
<evidence type="ECO:0000256" key="5">
    <source>
        <dbReference type="ARBA" id="ARBA00022692"/>
    </source>
</evidence>
<keyword evidence="3 17" id="KW-0031">Aminopeptidase</keyword>
<dbReference type="GO" id="GO:0016020">
    <property type="term" value="C:membrane"/>
    <property type="evidence" value="ECO:0007669"/>
    <property type="project" value="UniProtKB-SubCell"/>
</dbReference>
<dbReference type="InterPro" id="IPR014782">
    <property type="entry name" value="Peptidase_M1_dom"/>
</dbReference>
<dbReference type="AlphaFoldDB" id="A0A8B7XUR6"/>
<comment type="similarity">
    <text evidence="2 17">Belongs to the peptidase M1 family.</text>
</comment>
<dbReference type="RefSeq" id="XP_022084589.1">
    <property type="nucleotide sequence ID" value="XM_022228897.1"/>
</dbReference>
<reference evidence="22" key="1">
    <citation type="submission" date="2025-08" db="UniProtKB">
        <authorList>
            <consortium name="RefSeq"/>
        </authorList>
    </citation>
    <scope>IDENTIFICATION</scope>
</reference>
<dbReference type="InterPro" id="IPR045357">
    <property type="entry name" value="Aminopeptidase_N-like_N"/>
</dbReference>
<dbReference type="FunFam" id="1.10.390.10:FF:000013">
    <property type="entry name" value="Aminopeptidase N"/>
    <property type="match status" value="1"/>
</dbReference>
<keyword evidence="5 17" id="KW-0812">Transmembrane</keyword>
<gene>
    <name evidence="22" type="primary">LOC110975999</name>
</gene>
<organism evidence="21 22">
    <name type="scientific">Acanthaster planci</name>
    <name type="common">Crown-of-thorns starfish</name>
    <dbReference type="NCBI Taxonomy" id="133434"/>
    <lineage>
        <taxon>Eukaryota</taxon>
        <taxon>Metazoa</taxon>
        <taxon>Echinodermata</taxon>
        <taxon>Eleutherozoa</taxon>
        <taxon>Asterozoa</taxon>
        <taxon>Asteroidea</taxon>
        <taxon>Valvatacea</taxon>
        <taxon>Valvatida</taxon>
        <taxon>Acanthasteridae</taxon>
        <taxon>Acanthaster</taxon>
    </lineage>
</organism>
<feature type="binding site" evidence="15">
    <location>
        <position position="438"/>
    </location>
    <ligand>
        <name>Zn(2+)</name>
        <dbReference type="ChEBI" id="CHEBI:29105"/>
        <note>catalytic</note>
    </ligand>
</feature>
<comment type="cofactor">
    <cofactor evidence="15 17">
        <name>Zn(2+)</name>
        <dbReference type="ChEBI" id="CHEBI:29105"/>
    </cofactor>
    <text evidence="15 17">Binds 1 zinc ion per subunit.</text>
</comment>
<dbReference type="GO" id="GO:0043171">
    <property type="term" value="P:peptide catabolic process"/>
    <property type="evidence" value="ECO:0007669"/>
    <property type="project" value="TreeGrafter"/>
</dbReference>
<feature type="transmembrane region" description="Helical" evidence="17">
    <location>
        <begin position="35"/>
        <end position="56"/>
    </location>
</feature>
<dbReference type="PRINTS" id="PR00756">
    <property type="entry name" value="ALADIPTASE"/>
</dbReference>
<dbReference type="Gene3D" id="2.60.40.1730">
    <property type="entry name" value="tricorn interacting facor f3 domain"/>
    <property type="match status" value="1"/>
</dbReference>
<dbReference type="Gene3D" id="2.60.40.1910">
    <property type="match status" value="1"/>
</dbReference>
<dbReference type="InterPro" id="IPR050344">
    <property type="entry name" value="Peptidase_M1_aminopeptidases"/>
</dbReference>
<keyword evidence="9" id="KW-0735">Signal-anchor</keyword>
<feature type="active site" description="Proton acceptor" evidence="14">
    <location>
        <position position="416"/>
    </location>
</feature>
<dbReference type="InterPro" id="IPR001930">
    <property type="entry name" value="Peptidase_M1"/>
</dbReference>
<feature type="domain" description="Peptidase M1 membrane alanine aminopeptidase" evidence="18">
    <location>
        <begin position="355"/>
        <end position="566"/>
    </location>
</feature>
<dbReference type="InterPro" id="IPR042097">
    <property type="entry name" value="Aminopeptidase_N-like_N_sf"/>
</dbReference>
<dbReference type="OMA" id="FSERYYI"/>
<dbReference type="GO" id="GO:0005737">
    <property type="term" value="C:cytoplasm"/>
    <property type="evidence" value="ECO:0007669"/>
    <property type="project" value="TreeGrafter"/>
</dbReference>
<feature type="binding site" evidence="15">
    <location>
        <position position="419"/>
    </location>
    <ligand>
        <name>Zn(2+)</name>
        <dbReference type="ChEBI" id="CHEBI:29105"/>
        <note>catalytic</note>
    </ligand>
</feature>
<evidence type="ECO:0000256" key="1">
    <source>
        <dbReference type="ARBA" id="ARBA00004606"/>
    </source>
</evidence>
<dbReference type="SUPFAM" id="SSF63737">
    <property type="entry name" value="Leukotriene A4 hydrolase N-terminal domain"/>
    <property type="match status" value="1"/>
</dbReference>
<evidence type="ECO:0000259" key="20">
    <source>
        <dbReference type="Pfam" id="PF17900"/>
    </source>
</evidence>
<accession>A0A8B7XUR6</accession>
<dbReference type="InterPro" id="IPR027268">
    <property type="entry name" value="Peptidase_M4/M1_CTD_sf"/>
</dbReference>
<dbReference type="GO" id="GO:0042277">
    <property type="term" value="F:peptide binding"/>
    <property type="evidence" value="ECO:0007669"/>
    <property type="project" value="TreeGrafter"/>
</dbReference>
<keyword evidence="7 17" id="KW-0378">Hydrolase</keyword>
<dbReference type="GO" id="GO:0006508">
    <property type="term" value="P:proteolysis"/>
    <property type="evidence" value="ECO:0007669"/>
    <property type="project" value="UniProtKB-KW"/>
</dbReference>
<dbReference type="GeneID" id="110975999"/>
<dbReference type="FunFam" id="2.60.40.1730:FF:000012">
    <property type="entry name" value="Aminopeptidase N"/>
    <property type="match status" value="1"/>
</dbReference>
<evidence type="ECO:0000256" key="6">
    <source>
        <dbReference type="ARBA" id="ARBA00022723"/>
    </source>
</evidence>
<keyword evidence="21" id="KW-1185">Reference proteome</keyword>
<evidence type="ECO:0000256" key="15">
    <source>
        <dbReference type="PIRSR" id="PIRSR634016-3"/>
    </source>
</evidence>
<keyword evidence="8 15" id="KW-0862">Zinc</keyword>
<dbReference type="InterPro" id="IPR034016">
    <property type="entry name" value="M1_APN-typ"/>
</dbReference>
<dbReference type="GO" id="GO:0005615">
    <property type="term" value="C:extracellular space"/>
    <property type="evidence" value="ECO:0007669"/>
    <property type="project" value="TreeGrafter"/>
</dbReference>
<evidence type="ECO:0000256" key="10">
    <source>
        <dbReference type="ARBA" id="ARBA00022989"/>
    </source>
</evidence>
<feature type="domain" description="ERAP1-like C-terminal" evidence="19">
    <location>
        <begin position="645"/>
        <end position="958"/>
    </location>
</feature>
<evidence type="ECO:0000256" key="11">
    <source>
        <dbReference type="ARBA" id="ARBA00023049"/>
    </source>
</evidence>
<dbReference type="InterPro" id="IPR024571">
    <property type="entry name" value="ERAP1-like_C_dom"/>
</dbReference>
<dbReference type="SUPFAM" id="SSF55486">
    <property type="entry name" value="Metalloproteases ('zincins'), catalytic domain"/>
    <property type="match status" value="1"/>
</dbReference>
<dbReference type="Gene3D" id="1.10.390.10">
    <property type="entry name" value="Neutral Protease Domain 2"/>
    <property type="match status" value="1"/>
</dbReference>
<evidence type="ECO:0000256" key="3">
    <source>
        <dbReference type="ARBA" id="ARBA00022438"/>
    </source>
</evidence>
<evidence type="ECO:0000256" key="2">
    <source>
        <dbReference type="ARBA" id="ARBA00010136"/>
    </source>
</evidence>
<dbReference type="Pfam" id="PF01433">
    <property type="entry name" value="Peptidase_M1"/>
    <property type="match status" value="1"/>
</dbReference>
<name>A0A8B7XUR6_ACAPL</name>
<protein>
    <recommendedName>
        <fullName evidence="17">Aminopeptidase</fullName>
        <ecNumber evidence="17">3.4.11.-</ecNumber>
    </recommendedName>
</protein>
<dbReference type="PANTHER" id="PTHR11533:SF301">
    <property type="entry name" value="AMINOPEPTIDASE"/>
    <property type="match status" value="1"/>
</dbReference>
<dbReference type="Gene3D" id="1.25.50.20">
    <property type="match status" value="1"/>
</dbReference>
<dbReference type="CDD" id="cd09601">
    <property type="entry name" value="M1_APN-Q_like"/>
    <property type="match status" value="1"/>
</dbReference>
<evidence type="ECO:0000256" key="9">
    <source>
        <dbReference type="ARBA" id="ARBA00022968"/>
    </source>
</evidence>
<evidence type="ECO:0000256" key="4">
    <source>
        <dbReference type="ARBA" id="ARBA00022670"/>
    </source>
</evidence>
<keyword evidence="13" id="KW-0325">Glycoprotein</keyword>
<keyword evidence="11 17" id="KW-0482">Metalloprotease</keyword>
<dbReference type="GO" id="GO:0070006">
    <property type="term" value="F:metalloaminopeptidase activity"/>
    <property type="evidence" value="ECO:0007669"/>
    <property type="project" value="TreeGrafter"/>
</dbReference>
<evidence type="ECO:0000313" key="21">
    <source>
        <dbReference type="Proteomes" id="UP000694845"/>
    </source>
</evidence>
<evidence type="ECO:0000259" key="18">
    <source>
        <dbReference type="Pfam" id="PF01433"/>
    </source>
</evidence>
<keyword evidence="4 17" id="KW-0645">Protease</keyword>
<evidence type="ECO:0000256" key="12">
    <source>
        <dbReference type="ARBA" id="ARBA00023136"/>
    </source>
</evidence>
<dbReference type="KEGG" id="aplc:110975999"/>
<proteinExistence type="inferred from homology"/>
<dbReference type="PANTHER" id="PTHR11533">
    <property type="entry name" value="PROTEASE M1 ZINC METALLOPROTEASE"/>
    <property type="match status" value="1"/>
</dbReference>
<keyword evidence="10 17" id="KW-1133">Transmembrane helix</keyword>
<keyword evidence="6 15" id="KW-0479">Metal-binding</keyword>
<feature type="domain" description="Aminopeptidase N-like N-terminal" evidence="20">
    <location>
        <begin position="121"/>
        <end position="319"/>
    </location>
</feature>
<dbReference type="Pfam" id="PF17900">
    <property type="entry name" value="Peptidase_M1_N"/>
    <property type="match status" value="1"/>
</dbReference>
<dbReference type="GO" id="GO:0008270">
    <property type="term" value="F:zinc ion binding"/>
    <property type="evidence" value="ECO:0007669"/>
    <property type="project" value="UniProtKB-UniRule"/>
</dbReference>
<comment type="subcellular location">
    <subcellularLocation>
        <location evidence="1">Membrane</location>
        <topology evidence="1">Single-pass type II membrane protein</topology>
    </subcellularLocation>
</comment>
<feature type="site" description="Transition state stabilizer" evidence="16">
    <location>
        <position position="503"/>
    </location>
</feature>
<evidence type="ECO:0000256" key="14">
    <source>
        <dbReference type="PIRSR" id="PIRSR634016-1"/>
    </source>
</evidence>
<evidence type="ECO:0000256" key="7">
    <source>
        <dbReference type="ARBA" id="ARBA00022801"/>
    </source>
</evidence>
<dbReference type="Proteomes" id="UP000694845">
    <property type="component" value="Unplaced"/>
</dbReference>
<evidence type="ECO:0000256" key="13">
    <source>
        <dbReference type="ARBA" id="ARBA00023180"/>
    </source>
</evidence>
<keyword evidence="12 17" id="KW-0472">Membrane</keyword>
<evidence type="ECO:0000256" key="17">
    <source>
        <dbReference type="RuleBase" id="RU364040"/>
    </source>
</evidence>
<dbReference type="Pfam" id="PF11838">
    <property type="entry name" value="ERAP1_C"/>
    <property type="match status" value="1"/>
</dbReference>
<sequence>MATLEFEVKENELDDVSSKSPNGKRNVVVCRPAHIAFVILGFCTITTAVALMVYYIPDRTQLEGTKIPGDGSKPTTSFYTTAPYAQTTDQTTTVINERQTTEPKPTEDPLMVGRLPGTVSPQRYLLNVRPFLYEDDAPYSTLNRSYTFDGWVNIKVECVVPTEEIILHSHTLTVHGTPSVTGLDTADSRQLLDHFTFDRGNMFLVLKLKESLQLHKNYEIQIVYTGLLDSEIRGFYVSKYITSDNRERLTATTQMEGPHARRVLPCFDEPSFKASFDIQIEHRYDMTALSNGLETKTIKLDDHWHRTYFKRVSAMPTYLLAMVVHDFQNINGTTDDGCLVRVWIRPDYISKISTALDFAMRLQTYFNSFLGMKYPLDKLDHIGITIMGGAMENWGLITYEEKLLIDHADDLTITHEISHQWFGNLVTPEWWDDLWLNEGFATYYQHIGIDFLNSGQEEYQKFYLDTMERAFTFDTNYMIIRPLKDPVSSDIDDIDNQIVLFTYVKGGSIVFMMKHFLADGVFEKGIRNYLKERAYKNANIDHLWEELSYADQDVGKHNMKRIMDSWTLQPGAPLVTLNRTGDTVLATQRRLYTGFPPHPGPFSERYYIPLTWVHKSNSSSPTTVLMEPDNEETIVHLEGASADDWYLANFLQTGYYFVDYDEENWLRIVEQAERDPNVFTFQNQLGLIRQVRKLEIAGIVPTDIAYSLIDALRNTSLGTREAALEGDLLRLSLLRGQKSQKAIERRILDDINFLYSEEGWHAATTIDPLSSSWLARKHRLDITSLACFYGNDDCVSKATALFKEIMENPFKNSVKPVFRHLVFCNGIRYGGQVEWEFGMRQMRGATMERERTRWGTALTCSANATALTHYISSLDGSSDDVNVFKVITALADNPIGGDMAWDYIKKNWGSLLSKSTDAHSASDLLLSVTAFFNTADELQELLDFGKGRDFGRLQQAFDLAVMSVNNNIGWVAKLNGD</sequence>
<feature type="binding site" evidence="15">
    <location>
        <position position="415"/>
    </location>
    <ligand>
        <name>Zn(2+)</name>
        <dbReference type="ChEBI" id="CHEBI:29105"/>
        <note>catalytic</note>
    </ligand>
</feature>
<evidence type="ECO:0000259" key="19">
    <source>
        <dbReference type="Pfam" id="PF11838"/>
    </source>
</evidence>
<evidence type="ECO:0000256" key="8">
    <source>
        <dbReference type="ARBA" id="ARBA00022833"/>
    </source>
</evidence>
<dbReference type="EC" id="3.4.11.-" evidence="17"/>